<proteinExistence type="predicted"/>
<dbReference type="AlphaFoldDB" id="A0A0K2VC16"/>
<sequence>MCLMRHWAAKPYSSCKSELTSRVARNFLLS</sequence>
<accession>A0A0K2VC16</accession>
<organism evidence="1">
    <name type="scientific">Lepeophtheirus salmonis</name>
    <name type="common">Salmon louse</name>
    <name type="synonym">Caligus salmonis</name>
    <dbReference type="NCBI Taxonomy" id="72036"/>
    <lineage>
        <taxon>Eukaryota</taxon>
        <taxon>Metazoa</taxon>
        <taxon>Ecdysozoa</taxon>
        <taxon>Arthropoda</taxon>
        <taxon>Crustacea</taxon>
        <taxon>Multicrustacea</taxon>
        <taxon>Hexanauplia</taxon>
        <taxon>Copepoda</taxon>
        <taxon>Siphonostomatoida</taxon>
        <taxon>Caligidae</taxon>
        <taxon>Lepeophtheirus</taxon>
    </lineage>
</organism>
<reference evidence="1" key="1">
    <citation type="submission" date="2014-05" db="EMBL/GenBank/DDBJ databases">
        <authorList>
            <person name="Chronopoulou M."/>
        </authorList>
    </citation>
    <scope>NUCLEOTIDE SEQUENCE</scope>
    <source>
        <tissue evidence="1">Whole organism</tissue>
    </source>
</reference>
<protein>
    <submittedName>
        <fullName evidence="1">Uncharacterized protein</fullName>
    </submittedName>
</protein>
<name>A0A0K2VC16_LEPSM</name>
<dbReference type="EMBL" id="HACA01030722">
    <property type="protein sequence ID" value="CDW48083.1"/>
    <property type="molecule type" value="Transcribed_RNA"/>
</dbReference>
<evidence type="ECO:0000313" key="1">
    <source>
        <dbReference type="EMBL" id="CDW48083.1"/>
    </source>
</evidence>